<dbReference type="InterPro" id="IPR036188">
    <property type="entry name" value="FAD/NAD-bd_sf"/>
</dbReference>
<proteinExistence type="inferred from homology"/>
<keyword evidence="4" id="KW-0547">Nucleotide-binding</keyword>
<accession>A0A9Q0BG59</accession>
<dbReference type="AlphaFoldDB" id="A0A9Q0BG59"/>
<dbReference type="OrthoDB" id="10252157at2759"/>
<dbReference type="GO" id="GO:0005525">
    <property type="term" value="F:GTP binding"/>
    <property type="evidence" value="ECO:0007669"/>
    <property type="project" value="InterPro"/>
</dbReference>
<feature type="domain" description="Dynamin-type G" evidence="13">
    <location>
        <begin position="689"/>
        <end position="951"/>
    </location>
</feature>
<evidence type="ECO:0000256" key="9">
    <source>
        <dbReference type="ARBA" id="ARBA00067004"/>
    </source>
</evidence>
<dbReference type="SUPFAM" id="SSF56425">
    <property type="entry name" value="Succinate dehydrogenase/fumarate reductase flavoprotein, catalytic domain"/>
    <property type="match status" value="1"/>
</dbReference>
<organism evidence="14 15">
    <name type="scientific">Emericellopsis cladophorae</name>
    <dbReference type="NCBI Taxonomy" id="2686198"/>
    <lineage>
        <taxon>Eukaryota</taxon>
        <taxon>Fungi</taxon>
        <taxon>Dikarya</taxon>
        <taxon>Ascomycota</taxon>
        <taxon>Pezizomycotina</taxon>
        <taxon>Sordariomycetes</taxon>
        <taxon>Hypocreomycetidae</taxon>
        <taxon>Hypocreales</taxon>
        <taxon>Bionectriaceae</taxon>
        <taxon>Emericellopsis</taxon>
    </lineage>
</organism>
<feature type="compositionally biased region" description="Low complexity" evidence="11">
    <location>
        <begin position="505"/>
        <end position="532"/>
    </location>
</feature>
<dbReference type="EMBL" id="JAGIXG020000004">
    <property type="protein sequence ID" value="KAI6784682.1"/>
    <property type="molecule type" value="Genomic_DNA"/>
</dbReference>
<dbReference type="CDD" id="cd08771">
    <property type="entry name" value="DLP_1"/>
    <property type="match status" value="1"/>
</dbReference>
<dbReference type="InterPro" id="IPR027477">
    <property type="entry name" value="Succ_DH/fumarate_Rdtase_cat_sf"/>
</dbReference>
<dbReference type="PANTHER" id="PTHR43400">
    <property type="entry name" value="FUMARATE REDUCTASE"/>
    <property type="match status" value="1"/>
</dbReference>
<evidence type="ECO:0000256" key="5">
    <source>
        <dbReference type="ARBA" id="ARBA00022827"/>
    </source>
</evidence>
<dbReference type="GeneID" id="75833205"/>
<evidence type="ECO:0000313" key="15">
    <source>
        <dbReference type="Proteomes" id="UP001055219"/>
    </source>
</evidence>
<dbReference type="InterPro" id="IPR027417">
    <property type="entry name" value="P-loop_NTPase"/>
</dbReference>
<keyword evidence="15" id="KW-1185">Reference proteome</keyword>
<evidence type="ECO:0000313" key="14">
    <source>
        <dbReference type="EMBL" id="KAI6784682.1"/>
    </source>
</evidence>
<dbReference type="InterPro" id="IPR050315">
    <property type="entry name" value="FAD-oxidoreductase_2"/>
</dbReference>
<evidence type="ECO:0000256" key="1">
    <source>
        <dbReference type="ARBA" id="ARBA00001974"/>
    </source>
</evidence>
<dbReference type="Pfam" id="PF00890">
    <property type="entry name" value="FAD_binding_2"/>
    <property type="match status" value="1"/>
</dbReference>
<dbReference type="Pfam" id="PF01031">
    <property type="entry name" value="Dynamin_M"/>
    <property type="match status" value="1"/>
</dbReference>
<dbReference type="InterPro" id="IPR000375">
    <property type="entry name" value="Dynamin_stalk"/>
</dbReference>
<dbReference type="InterPro" id="IPR022812">
    <property type="entry name" value="Dynamin"/>
</dbReference>
<dbReference type="InterPro" id="IPR045063">
    <property type="entry name" value="Dynamin_N"/>
</dbReference>
<dbReference type="InterPro" id="IPR001199">
    <property type="entry name" value="Cyt_B5-like_heme/steroid-bd"/>
</dbReference>
<dbReference type="SMART" id="SM01117">
    <property type="entry name" value="Cyt-b5"/>
    <property type="match status" value="1"/>
</dbReference>
<evidence type="ECO:0000259" key="12">
    <source>
        <dbReference type="PROSITE" id="PS50255"/>
    </source>
</evidence>
<evidence type="ECO:0000256" key="4">
    <source>
        <dbReference type="ARBA" id="ARBA00022741"/>
    </source>
</evidence>
<dbReference type="Proteomes" id="UP001055219">
    <property type="component" value="Unassembled WGS sequence"/>
</dbReference>
<dbReference type="Gene3D" id="3.50.50.60">
    <property type="entry name" value="FAD/NAD(P)-binding domain"/>
    <property type="match status" value="1"/>
</dbReference>
<dbReference type="NCBIfam" id="TIGR01813">
    <property type="entry name" value="flavo_cyto_c"/>
    <property type="match status" value="1"/>
</dbReference>
<evidence type="ECO:0000256" key="7">
    <source>
        <dbReference type="ARBA" id="ARBA00023134"/>
    </source>
</evidence>
<dbReference type="InterPro" id="IPR003953">
    <property type="entry name" value="FAD-dep_OxRdtase_2_FAD-bd"/>
</dbReference>
<dbReference type="Gene3D" id="3.40.50.300">
    <property type="entry name" value="P-loop containing nucleotide triphosphate hydrolases"/>
    <property type="match status" value="1"/>
</dbReference>
<dbReference type="Pfam" id="PF00173">
    <property type="entry name" value="Cyt-b5"/>
    <property type="match status" value="1"/>
</dbReference>
<keyword evidence="6" id="KW-0560">Oxidoreductase</keyword>
<feature type="region of interest" description="Disordered" evidence="11">
    <location>
        <begin position="497"/>
        <end position="539"/>
    </location>
</feature>
<name>A0A9Q0BG59_9HYPO</name>
<dbReference type="GO" id="GO:0010181">
    <property type="term" value="F:FMN binding"/>
    <property type="evidence" value="ECO:0007669"/>
    <property type="project" value="InterPro"/>
</dbReference>
<comment type="similarity">
    <text evidence="2">Belongs to the FAD-dependent oxidoreductase 2 family. FRD/SDH subfamily.</text>
</comment>
<dbReference type="EC" id="1.3.1.6" evidence="9"/>
<dbReference type="Gene3D" id="3.90.700.10">
    <property type="entry name" value="Succinate dehydrogenase/fumarate reductase flavoprotein, catalytic domain"/>
    <property type="match status" value="1"/>
</dbReference>
<dbReference type="GO" id="GO:0003924">
    <property type="term" value="F:GTPase activity"/>
    <property type="evidence" value="ECO:0007669"/>
    <property type="project" value="InterPro"/>
</dbReference>
<comment type="caution">
    <text evidence="14">The sequence shown here is derived from an EMBL/GenBank/DDBJ whole genome shotgun (WGS) entry which is preliminary data.</text>
</comment>
<evidence type="ECO:0000256" key="8">
    <source>
        <dbReference type="ARBA" id="ARBA00050832"/>
    </source>
</evidence>
<reference evidence="14" key="1">
    <citation type="journal article" date="2021" name="J Fungi (Basel)">
        <title>Genomic and Metabolomic Analyses of the Marine Fungus Emericellopsis cladophorae: Insights into Saltwater Adaptability Mechanisms and Its Biosynthetic Potential.</title>
        <authorList>
            <person name="Goncalves M.F.M."/>
            <person name="Hilario S."/>
            <person name="Van de Peer Y."/>
            <person name="Esteves A.C."/>
            <person name="Alves A."/>
        </authorList>
    </citation>
    <scope>NUCLEOTIDE SEQUENCE</scope>
    <source>
        <strain evidence="14">MUM 19.33</strain>
    </source>
</reference>
<evidence type="ECO:0000256" key="3">
    <source>
        <dbReference type="ARBA" id="ARBA00022630"/>
    </source>
</evidence>
<dbReference type="InterPro" id="IPR030381">
    <property type="entry name" value="G_DYNAMIN_dom"/>
</dbReference>
<dbReference type="SUPFAM" id="SSF55856">
    <property type="entry name" value="Cytochrome b5-like heme/steroid binding domain"/>
    <property type="match status" value="1"/>
</dbReference>
<gene>
    <name evidence="14" type="ORF">J7T54_006728</name>
</gene>
<dbReference type="GO" id="GO:0016156">
    <property type="term" value="F:fumarate reductase (NADH) activity"/>
    <property type="evidence" value="ECO:0007669"/>
    <property type="project" value="UniProtKB-EC"/>
</dbReference>
<dbReference type="PRINTS" id="PR00195">
    <property type="entry name" value="DYNAMIN"/>
</dbReference>
<protein>
    <recommendedName>
        <fullName evidence="9">fumarate reductase (NADH)</fullName>
        <ecNumber evidence="9">1.3.1.6</ecNumber>
    </recommendedName>
    <alternativeName>
        <fullName evidence="10">NADH-dependent fumarate reductase</fullName>
    </alternativeName>
</protein>
<dbReference type="InterPro" id="IPR036400">
    <property type="entry name" value="Cyt_B5-like_heme/steroid_sf"/>
</dbReference>
<dbReference type="Gene3D" id="3.10.120.10">
    <property type="entry name" value="Cytochrome b5-like heme/steroid binding domain"/>
    <property type="match status" value="1"/>
</dbReference>
<dbReference type="RefSeq" id="XP_051365538.1">
    <property type="nucleotide sequence ID" value="XM_051503185.1"/>
</dbReference>
<evidence type="ECO:0000256" key="11">
    <source>
        <dbReference type="SAM" id="MobiDB-lite"/>
    </source>
</evidence>
<dbReference type="Pfam" id="PF00350">
    <property type="entry name" value="Dynamin_N"/>
    <property type="match status" value="1"/>
</dbReference>
<keyword evidence="3" id="KW-0285">Flavoprotein</keyword>
<keyword evidence="7" id="KW-0342">GTP-binding</keyword>
<evidence type="ECO:0000256" key="2">
    <source>
        <dbReference type="ARBA" id="ARBA00008040"/>
    </source>
</evidence>
<evidence type="ECO:0000259" key="13">
    <source>
        <dbReference type="PROSITE" id="PS51718"/>
    </source>
</evidence>
<evidence type="ECO:0000256" key="10">
    <source>
        <dbReference type="ARBA" id="ARBA00077246"/>
    </source>
</evidence>
<sequence>MSNSVIVVGGGLSGLSAAHTIYLAGGNVTVLDKQGFFGGNSTKATSGINGALTRTQVDHKIADSVKQFYDDTLKSARDKARPDLIKVLTYKSAAAVEWLQDVFNLDLTLVSRLGGHSQPRTHRGHDAKFPGMAITYALMQRLEDLAENEPERVTIIKKARVASLNKEGNKVTGVTYEHNGESASLEGPVILATGGYAADFGDSSLLKQHRPDTFGLATTNGTHATGDGQKMVMAIGGNGIDMDKVQVHPTGLVDPKDPGSKWKFLAAEALRGEGGLLLNADGDRFCDELGHRDYVSGMMWDEKKKDKFPIRLILNSKASNVLDFHTRHYSGRGLMKKMTGEELAKEIGCKPDHLQKTFTTYNAIADGKQKDPWGKKFFHNLPFDINDDYHVAVMEPVLHFTMGGIEINDKAEVLNSEQQPFEGLYACGELAGGVHGANRLGGSSLLGCVVYGRVAGDTASNYLFRKALQGQTGAAQRLGQISLHLDPSAPGKLTVEWANGGASGSGSESLAQKAATSAAGPTPASADGGAAAKPKKPSEFKIPEKEFTLEEVAKHNTKEDLWVVVKGVVMDLTNWLDEHPGGPQAIMNFMGRDATEEFEMLHDDEVIPKYAPQQVIGRVKGVEPTECPRTADIVFDMPSFVHKRPLHSKAFSLRQPASQPGGSNGLITRVHQDVLDIIDSLRCIGLEQYVDLPQIIVCGDQSSGKCSVLEAISGLSFPSKQGVTIVLPLKERRSSPFSKRASKSPEDFDLGTVIRDAEKAVGLGDTNKGFSNDTLKVEISAPNLSRLTLVDLPGLFVAGDKRQSVEDAQIVRELVMSYMEKPRSIILAVVSANVRFTLQSITERARKVDPEGARTLGLITKPDKLDHAFEDEQTYITLAENKDVNLRLGWHVVKSRDWKDRNMTAEQRDGSERQFFEERNWNRLDPEQLGVANLVVRLSKVLRQHIVSQLPQLLDEIGKRMDAVKGQLAGLGDARATVNDQRRYSCHVSEAFTHLVKAAVDGDYTNRAFFPNEGKDENRLRARVASHLTAIAESMQQRGRSHEIFDEDDPMASSQMQKHKDGVSPTFDAPEAISRGDYILHVQTVLSHPITHNQHMARNIQRAQNNRKRKRTEHILDAHFPNHSNWSSGSLTKKTLLSALSAVDDDADMAKHAAVSAIGTMEAYYKVALEKFIDDDSVPAIENCVMKQPPTILSPNAIFDLSETAVTKLAGRVKSPLRGAATSRTSATPFSKVYTSC</sequence>
<dbReference type="PROSITE" id="PS51718">
    <property type="entry name" value="G_DYNAMIN_2"/>
    <property type="match status" value="1"/>
</dbReference>
<keyword evidence="5" id="KW-0274">FAD</keyword>
<feature type="domain" description="Cytochrome b5 heme-binding" evidence="12">
    <location>
        <begin position="544"/>
        <end position="620"/>
    </location>
</feature>
<evidence type="ECO:0000256" key="6">
    <source>
        <dbReference type="ARBA" id="ARBA00023002"/>
    </source>
</evidence>
<dbReference type="PROSITE" id="PS50255">
    <property type="entry name" value="CYTOCHROME_B5_2"/>
    <property type="match status" value="1"/>
</dbReference>
<reference evidence="14" key="2">
    <citation type="submission" date="2022-07" db="EMBL/GenBank/DDBJ databases">
        <authorList>
            <person name="Goncalves M.F.M."/>
            <person name="Hilario S."/>
            <person name="Van De Peer Y."/>
            <person name="Esteves A.C."/>
            <person name="Alves A."/>
        </authorList>
    </citation>
    <scope>NUCLEOTIDE SEQUENCE</scope>
    <source>
        <strain evidence="14">MUM 19.33</strain>
    </source>
</reference>
<comment type="catalytic activity">
    <reaction evidence="8">
        <text>succinate + NAD(+) = fumarate + NADH + H(+)</text>
        <dbReference type="Rhea" id="RHEA:18281"/>
        <dbReference type="ChEBI" id="CHEBI:15378"/>
        <dbReference type="ChEBI" id="CHEBI:29806"/>
        <dbReference type="ChEBI" id="CHEBI:30031"/>
        <dbReference type="ChEBI" id="CHEBI:57540"/>
        <dbReference type="ChEBI" id="CHEBI:57945"/>
        <dbReference type="EC" id="1.3.1.6"/>
    </reaction>
</comment>
<dbReference type="SUPFAM" id="SSF51905">
    <property type="entry name" value="FAD/NAD(P)-binding domain"/>
    <property type="match status" value="1"/>
</dbReference>
<dbReference type="PANTHER" id="PTHR43400:SF1">
    <property type="entry name" value="FUMARATE REDUCTASE"/>
    <property type="match status" value="1"/>
</dbReference>
<dbReference type="SUPFAM" id="SSF52540">
    <property type="entry name" value="P-loop containing nucleoside triphosphate hydrolases"/>
    <property type="match status" value="1"/>
</dbReference>
<dbReference type="InterPro" id="IPR010960">
    <property type="entry name" value="Flavocytochrome_c"/>
</dbReference>
<comment type="cofactor">
    <cofactor evidence="1">
        <name>FAD</name>
        <dbReference type="ChEBI" id="CHEBI:57692"/>
    </cofactor>
</comment>
<dbReference type="FunFam" id="3.90.700.10:FF:000007">
    <property type="entry name" value="NADH-dependent fumarate reductase"/>
    <property type="match status" value="1"/>
</dbReference>
<dbReference type="SMART" id="SM00053">
    <property type="entry name" value="DYNc"/>
    <property type="match status" value="1"/>
</dbReference>
<dbReference type="InterPro" id="IPR001401">
    <property type="entry name" value="Dynamin_GTPase"/>
</dbReference>